<evidence type="ECO:0000313" key="4">
    <source>
        <dbReference type="Proteomes" id="UP000094960"/>
    </source>
</evidence>
<reference evidence="4" key="1">
    <citation type="submission" date="2016-09" db="EMBL/GenBank/DDBJ databases">
        <title>Streptomyces puniciscabiei strain:TW1S1 Genome sequencing and assembly.</title>
        <authorList>
            <person name="Kim M.-K."/>
            <person name="Kim S.B."/>
        </authorList>
    </citation>
    <scope>NUCLEOTIDE SEQUENCE [LARGE SCALE GENOMIC DNA]</scope>
    <source>
        <strain evidence="4">TW1S1</strain>
    </source>
</reference>
<feature type="region of interest" description="Disordered" evidence="2">
    <location>
        <begin position="99"/>
        <end position="134"/>
    </location>
</feature>
<accession>A0A1D7YAV3</accession>
<evidence type="ECO:0000313" key="3">
    <source>
        <dbReference type="EMBL" id="AOR32757.1"/>
    </source>
</evidence>
<dbReference type="SUPFAM" id="SSF56112">
    <property type="entry name" value="Protein kinase-like (PK-like)"/>
    <property type="match status" value="1"/>
</dbReference>
<dbReference type="Gene3D" id="3.30.200.20">
    <property type="entry name" value="Phosphorylase Kinase, domain 1"/>
    <property type="match status" value="1"/>
</dbReference>
<protein>
    <recommendedName>
        <fullName evidence="5">Protein kinase domain-containing protein</fullName>
    </recommendedName>
</protein>
<feature type="compositionally biased region" description="Low complexity" evidence="2">
    <location>
        <begin position="112"/>
        <end position="124"/>
    </location>
</feature>
<name>A0A1D7YAV3_9ACTN</name>
<feature type="binding site" evidence="1">
    <location>
        <position position="38"/>
    </location>
    <ligand>
        <name>ATP</name>
        <dbReference type="ChEBI" id="CHEBI:30616"/>
    </ligand>
</feature>
<organism evidence="3 4">
    <name type="scientific">Streptomyces fodineus</name>
    <dbReference type="NCBI Taxonomy" id="1904616"/>
    <lineage>
        <taxon>Bacteria</taxon>
        <taxon>Bacillati</taxon>
        <taxon>Actinomycetota</taxon>
        <taxon>Actinomycetes</taxon>
        <taxon>Kitasatosporales</taxon>
        <taxon>Streptomycetaceae</taxon>
        <taxon>Streptomyces</taxon>
    </lineage>
</organism>
<dbReference type="GO" id="GO:0005524">
    <property type="term" value="F:ATP binding"/>
    <property type="evidence" value="ECO:0007669"/>
    <property type="project" value="UniProtKB-UniRule"/>
</dbReference>
<gene>
    <name evidence="3" type="ORF">BFF78_18300</name>
</gene>
<proteinExistence type="predicted"/>
<evidence type="ECO:0008006" key="5">
    <source>
        <dbReference type="Google" id="ProtNLM"/>
    </source>
</evidence>
<dbReference type="PROSITE" id="PS00107">
    <property type="entry name" value="PROTEIN_KINASE_ATP"/>
    <property type="match status" value="1"/>
</dbReference>
<dbReference type="Proteomes" id="UP000094960">
    <property type="component" value="Chromosome"/>
</dbReference>
<dbReference type="InterPro" id="IPR011009">
    <property type="entry name" value="Kinase-like_dom_sf"/>
</dbReference>
<dbReference type="KEGG" id="spun:BFF78_18300"/>
<keyword evidence="4" id="KW-1185">Reference proteome</keyword>
<keyword evidence="1" id="KW-0067">ATP-binding</keyword>
<dbReference type="InterPro" id="IPR017441">
    <property type="entry name" value="Protein_kinase_ATP_BS"/>
</dbReference>
<dbReference type="EMBL" id="CP017248">
    <property type="protein sequence ID" value="AOR32757.1"/>
    <property type="molecule type" value="Genomic_DNA"/>
</dbReference>
<evidence type="ECO:0000256" key="1">
    <source>
        <dbReference type="PROSITE-ProRule" id="PRU10141"/>
    </source>
</evidence>
<sequence>MDDPPVVAGYRLAARLGAGGMGRVYLSHTPGGRPVAIKVVRPELADDPDFRRRFGREIQAARRVRGAYTAELIDADADGVPPWLAMLYVPGPWPAAGAGGAVADRGGGGGTARSSASSPVSSASPPQPRAEPHPLRWLDAKHPLSIKHPDAEPKKGEGDVRFRCASPGCELVSDTAAFVQVYGKPGDGTLDTCRLLLRAEKRRRLPLAGAANGTEICMQDSSGDIALFVIGTKSTAVPGIAFLQGDLTVWRAS</sequence>
<dbReference type="AlphaFoldDB" id="A0A1D7YAV3"/>
<evidence type="ECO:0000256" key="2">
    <source>
        <dbReference type="SAM" id="MobiDB-lite"/>
    </source>
</evidence>
<feature type="compositionally biased region" description="Gly residues" evidence="2">
    <location>
        <begin position="99"/>
        <end position="111"/>
    </location>
</feature>
<keyword evidence="1" id="KW-0547">Nucleotide-binding</keyword>